<protein>
    <recommendedName>
        <fullName evidence="2">Alpha/beta hydrolase fold-3 domain-containing protein</fullName>
    </recommendedName>
</protein>
<dbReference type="EMBL" id="KN847342">
    <property type="protein sequence ID" value="KIW37754.1"/>
    <property type="molecule type" value="Genomic_DNA"/>
</dbReference>
<evidence type="ECO:0000313" key="3">
    <source>
        <dbReference type="EMBL" id="KIW37754.1"/>
    </source>
</evidence>
<dbReference type="GeneID" id="27361822"/>
<accession>A0A0D2DPI2</accession>
<dbReference type="SUPFAM" id="SSF53474">
    <property type="entry name" value="alpha/beta-Hydrolases"/>
    <property type="match status" value="1"/>
</dbReference>
<keyword evidence="1" id="KW-0378">Hydrolase</keyword>
<dbReference type="STRING" id="215243.A0A0D2DPI2"/>
<dbReference type="OrthoDB" id="4141971at2759"/>
<feature type="domain" description="Alpha/beta hydrolase fold-3" evidence="2">
    <location>
        <begin position="48"/>
        <end position="170"/>
    </location>
</feature>
<name>A0A0D2DPI2_9EURO</name>
<keyword evidence="4" id="KW-1185">Reference proteome</keyword>
<dbReference type="InterPro" id="IPR029058">
    <property type="entry name" value="AB_hydrolase_fold"/>
</dbReference>
<dbReference type="InterPro" id="IPR050300">
    <property type="entry name" value="GDXG_lipolytic_enzyme"/>
</dbReference>
<reference evidence="3 4" key="1">
    <citation type="submission" date="2015-01" db="EMBL/GenBank/DDBJ databases">
        <title>The Genome Sequence of Exophiala oligosperma CBS72588.</title>
        <authorList>
            <consortium name="The Broad Institute Genomics Platform"/>
            <person name="Cuomo C."/>
            <person name="de Hoog S."/>
            <person name="Gorbushina A."/>
            <person name="Stielow B."/>
            <person name="Teixiera M."/>
            <person name="Abouelleil A."/>
            <person name="Chapman S.B."/>
            <person name="Priest M."/>
            <person name="Young S.K."/>
            <person name="Wortman J."/>
            <person name="Nusbaum C."/>
            <person name="Birren B."/>
        </authorList>
    </citation>
    <scope>NUCLEOTIDE SEQUENCE [LARGE SCALE GENOMIC DNA]</scope>
    <source>
        <strain evidence="3 4">CBS 72588</strain>
    </source>
</reference>
<evidence type="ECO:0000256" key="1">
    <source>
        <dbReference type="ARBA" id="ARBA00022801"/>
    </source>
</evidence>
<organism evidence="3 4">
    <name type="scientific">Exophiala oligosperma</name>
    <dbReference type="NCBI Taxonomy" id="215243"/>
    <lineage>
        <taxon>Eukaryota</taxon>
        <taxon>Fungi</taxon>
        <taxon>Dikarya</taxon>
        <taxon>Ascomycota</taxon>
        <taxon>Pezizomycotina</taxon>
        <taxon>Eurotiomycetes</taxon>
        <taxon>Chaetothyriomycetidae</taxon>
        <taxon>Chaetothyriales</taxon>
        <taxon>Herpotrichiellaceae</taxon>
        <taxon>Exophiala</taxon>
    </lineage>
</organism>
<gene>
    <name evidence="3" type="ORF">PV06_09748</name>
</gene>
<evidence type="ECO:0000259" key="2">
    <source>
        <dbReference type="Pfam" id="PF07859"/>
    </source>
</evidence>
<evidence type="ECO:0000313" key="4">
    <source>
        <dbReference type="Proteomes" id="UP000053342"/>
    </source>
</evidence>
<dbReference type="RefSeq" id="XP_016257970.1">
    <property type="nucleotide sequence ID" value="XM_016411216.1"/>
</dbReference>
<dbReference type="PANTHER" id="PTHR48081">
    <property type="entry name" value="AB HYDROLASE SUPERFAMILY PROTEIN C4A8.06C"/>
    <property type="match status" value="1"/>
</dbReference>
<dbReference type="VEuPathDB" id="FungiDB:PV06_09748"/>
<dbReference type="GO" id="GO:0016787">
    <property type="term" value="F:hydrolase activity"/>
    <property type="evidence" value="ECO:0007669"/>
    <property type="project" value="UniProtKB-KW"/>
</dbReference>
<dbReference type="Gene3D" id="3.40.50.1820">
    <property type="entry name" value="alpha/beta hydrolase"/>
    <property type="match status" value="1"/>
</dbReference>
<dbReference type="Pfam" id="PF07859">
    <property type="entry name" value="Abhydrolase_3"/>
    <property type="match status" value="1"/>
</dbReference>
<proteinExistence type="predicted"/>
<dbReference type="InterPro" id="IPR013094">
    <property type="entry name" value="AB_hydrolase_3"/>
</dbReference>
<dbReference type="AlphaFoldDB" id="A0A0D2DPI2"/>
<dbReference type="Proteomes" id="UP000053342">
    <property type="component" value="Unassembled WGS sequence"/>
</dbReference>
<sequence length="345" mass="37534">MSALQSPEGQATTELPLPYTFTYKHVDGLQIEADVHVPLVPVLNGSVVLYLHGGAWLGGIRTDYPRALFHEFLHRGYTVVSADYRLVPEVGFQEQLDDIRSIGLWIQNDLDAALQDRGLSNTTLDTATVIVAGSSAGSLLAAFTSLSWPIKPRALLLIAGPTDLVNVRPLNQPLREPLKSIAAHIPNHVSHDFIESALSQHVRPNVPPPRSLQDFLQPRALLGLSLLKTGVWPAFLARGLVDGCLPDAKSVPTTDLEALSPVHFDLTGFPPTVQVIGDCDEAFELSQVSGFHDKLQQADVKSAMLVVPGASHGFESMSRVGDRVHNRFLTTACDIVEEFAMISFM</sequence>